<feature type="repeat" description="TPR" evidence="3">
    <location>
        <begin position="575"/>
        <end position="608"/>
    </location>
</feature>
<gene>
    <name evidence="5" type="ORF">KP004_04000</name>
</gene>
<feature type="repeat" description="TPR" evidence="3">
    <location>
        <begin position="541"/>
        <end position="574"/>
    </location>
</feature>
<evidence type="ECO:0000256" key="4">
    <source>
        <dbReference type="SAM" id="Phobius"/>
    </source>
</evidence>
<dbReference type="InterPro" id="IPR052346">
    <property type="entry name" value="O-mannosyl-transferase_TMTC"/>
</dbReference>
<dbReference type="Proteomes" id="UP000683557">
    <property type="component" value="Chromosome"/>
</dbReference>
<feature type="transmembrane region" description="Helical" evidence="4">
    <location>
        <begin position="345"/>
        <end position="369"/>
    </location>
</feature>
<keyword evidence="2 3" id="KW-0802">TPR repeat</keyword>
<accession>A0ABX8J7D5</accession>
<keyword evidence="1" id="KW-0677">Repeat</keyword>
<proteinExistence type="predicted"/>
<name>A0ABX8J7D5_9BACT</name>
<evidence type="ECO:0000256" key="1">
    <source>
        <dbReference type="ARBA" id="ARBA00022737"/>
    </source>
</evidence>
<feature type="transmembrane region" description="Helical" evidence="4">
    <location>
        <begin position="413"/>
        <end position="433"/>
    </location>
</feature>
<dbReference type="EMBL" id="CP076723">
    <property type="protein sequence ID" value="QWV94358.1"/>
    <property type="molecule type" value="Genomic_DNA"/>
</dbReference>
<dbReference type="PANTHER" id="PTHR44227:SF3">
    <property type="entry name" value="PROTEIN O-MANNOSYL-TRANSFERASE TMTC4"/>
    <property type="match status" value="1"/>
</dbReference>
<feature type="transmembrane region" description="Helical" evidence="4">
    <location>
        <begin position="192"/>
        <end position="210"/>
    </location>
</feature>
<dbReference type="RefSeq" id="WP_216801104.1">
    <property type="nucleotide sequence ID" value="NZ_CP076723.1"/>
</dbReference>
<feature type="transmembrane region" description="Helical" evidence="4">
    <location>
        <begin position="445"/>
        <end position="463"/>
    </location>
</feature>
<protein>
    <submittedName>
        <fullName evidence="5">Tetratricopeptide repeat protein</fullName>
    </submittedName>
</protein>
<keyword evidence="4" id="KW-0472">Membrane</keyword>
<evidence type="ECO:0000313" key="6">
    <source>
        <dbReference type="Proteomes" id="UP000683557"/>
    </source>
</evidence>
<feature type="transmembrane region" description="Helical" evidence="4">
    <location>
        <begin position="381"/>
        <end position="401"/>
    </location>
</feature>
<evidence type="ECO:0000313" key="5">
    <source>
        <dbReference type="EMBL" id="QWV94358.1"/>
    </source>
</evidence>
<evidence type="ECO:0000256" key="3">
    <source>
        <dbReference type="PROSITE-ProRule" id="PRU00339"/>
    </source>
</evidence>
<feature type="transmembrane region" description="Helical" evidence="4">
    <location>
        <begin position="120"/>
        <end position="141"/>
    </location>
</feature>
<sequence>MKKRNKAARTEQAVAAQAAPEQAEELSLLRDPLVHILLVLAVGFAVYSNIIWAPFVFDDQPFLAGNPLVKDFGFFTDPQRVFALPINPDLKNNFMLRPVAYFTFALNYAFHGLDVGGYHVVNLLVHLVNALLVYLLVWLTLRTPLFLGEEGEGGEEAGQPAQRFCYLPLVCSLLFVCHPLQTQAVTYVIQRFVPLVAFFYVGTLVLYVAARLARAKAARTGLYLGALLACVLAMKTKENAFTLPVLILFYEWVFFRDAFTCPRLLRLLPFALTMAIIPVKLMQLSARGGTAPGGTVAGAVNLVNFKQVSSWEYLMTQFGVIATYLRLLLLPVGQNFDYDYPLQRAFLTPAVLLPLALLLALAAVGAWLLFRSRRDPRCAPLALVGFGVWWFFITLSVESSVVPIDDLIFEHRAYLPSAGFFMAAVTGFFFLLPRRAGAPMATSRPAVAVLALLVTASAAAAYARNTVWQTPVALWRDAVQKSPAKHRPHFSLGVALANTLPPWHTDDVNVMLQPMDAGQNEVLAEVVREFQTAIRIDPQSAAAHTFLGGALLVQKRYREAADALAIAARLEPNDARPHAFMGQVLEAQGDLAGARRKYQQAIAVDPSAQYAHLFLALLNVRERRHAEALAEYETAYALSPRADLEPKIARLREVSGGR</sequence>
<dbReference type="Pfam" id="PF13432">
    <property type="entry name" value="TPR_16"/>
    <property type="match status" value="2"/>
</dbReference>
<keyword evidence="4" id="KW-1133">Transmembrane helix</keyword>
<feature type="transmembrane region" description="Helical" evidence="4">
    <location>
        <begin position="36"/>
        <end position="57"/>
    </location>
</feature>
<reference evidence="5 6" key="1">
    <citation type="submission" date="2021-06" db="EMBL/GenBank/DDBJ databases">
        <title>Gemonas diversity in paddy soil.</title>
        <authorList>
            <person name="Liu G."/>
        </authorList>
    </citation>
    <scope>NUCLEOTIDE SEQUENCE [LARGE SCALE GENOMIC DNA]</scope>
    <source>
        <strain evidence="5 6">RG10</strain>
    </source>
</reference>
<dbReference type="SMART" id="SM00028">
    <property type="entry name" value="TPR"/>
    <property type="match status" value="3"/>
</dbReference>
<keyword evidence="4" id="KW-0812">Transmembrane</keyword>
<keyword evidence="6" id="KW-1185">Reference proteome</keyword>
<feature type="transmembrane region" description="Helical" evidence="4">
    <location>
        <begin position="94"/>
        <end position="113"/>
    </location>
</feature>
<evidence type="ECO:0000256" key="2">
    <source>
        <dbReference type="ARBA" id="ARBA00022803"/>
    </source>
</evidence>
<dbReference type="PANTHER" id="PTHR44227">
    <property type="match status" value="1"/>
</dbReference>
<feature type="transmembrane region" description="Helical" evidence="4">
    <location>
        <begin position="313"/>
        <end position="333"/>
    </location>
</feature>
<dbReference type="PROSITE" id="PS50005">
    <property type="entry name" value="TPR"/>
    <property type="match status" value="2"/>
</dbReference>
<organism evidence="5 6">
    <name type="scientific">Geomonas oryzisoli</name>
    <dbReference type="NCBI Taxonomy" id="2847992"/>
    <lineage>
        <taxon>Bacteria</taxon>
        <taxon>Pseudomonadati</taxon>
        <taxon>Thermodesulfobacteriota</taxon>
        <taxon>Desulfuromonadia</taxon>
        <taxon>Geobacterales</taxon>
        <taxon>Geobacteraceae</taxon>
        <taxon>Geomonas</taxon>
    </lineage>
</organism>
<dbReference type="InterPro" id="IPR019734">
    <property type="entry name" value="TPR_rpt"/>
</dbReference>